<evidence type="ECO:0000313" key="9">
    <source>
        <dbReference type="EMBL" id="GAX73134.1"/>
    </source>
</evidence>
<feature type="binding site" evidence="5">
    <location>
        <position position="866"/>
    </location>
    <ligand>
        <name>ATP</name>
        <dbReference type="ChEBI" id="CHEBI:30616"/>
    </ligand>
</feature>
<dbReference type="GO" id="GO:0005524">
    <property type="term" value="F:ATP binding"/>
    <property type="evidence" value="ECO:0007669"/>
    <property type="project" value="UniProtKB-UniRule"/>
</dbReference>
<dbReference type="Pfam" id="PF00069">
    <property type="entry name" value="Pkinase"/>
    <property type="match status" value="1"/>
</dbReference>
<accession>A0A250WQK4</accession>
<keyword evidence="7" id="KW-0472">Membrane</keyword>
<dbReference type="Gene3D" id="3.30.200.20">
    <property type="entry name" value="Phosphorylase Kinase, domain 1"/>
    <property type="match status" value="1"/>
</dbReference>
<evidence type="ECO:0000256" key="3">
    <source>
        <dbReference type="ARBA" id="ARBA00022777"/>
    </source>
</evidence>
<dbReference type="STRING" id="1157962.A0A250WQK4"/>
<dbReference type="PROSITE" id="PS00108">
    <property type="entry name" value="PROTEIN_KINASE_ST"/>
    <property type="match status" value="1"/>
</dbReference>
<dbReference type="GO" id="GO:0004674">
    <property type="term" value="F:protein serine/threonine kinase activity"/>
    <property type="evidence" value="ECO:0007669"/>
    <property type="project" value="TreeGrafter"/>
</dbReference>
<keyword evidence="10" id="KW-1185">Reference proteome</keyword>
<evidence type="ECO:0000256" key="2">
    <source>
        <dbReference type="ARBA" id="ARBA00022741"/>
    </source>
</evidence>
<gene>
    <name evidence="9" type="ORF">CEUSTIGMA_g587.t1</name>
</gene>
<evidence type="ECO:0000256" key="7">
    <source>
        <dbReference type="SAM" id="Phobius"/>
    </source>
</evidence>
<dbReference type="Gene3D" id="1.10.510.10">
    <property type="entry name" value="Transferase(Phosphotransferase) domain 1"/>
    <property type="match status" value="1"/>
</dbReference>
<evidence type="ECO:0000256" key="1">
    <source>
        <dbReference type="ARBA" id="ARBA00022679"/>
    </source>
</evidence>
<dbReference type="SUPFAM" id="SSF56112">
    <property type="entry name" value="Protein kinase-like (PK-like)"/>
    <property type="match status" value="1"/>
</dbReference>
<evidence type="ECO:0000313" key="10">
    <source>
        <dbReference type="Proteomes" id="UP000232323"/>
    </source>
</evidence>
<dbReference type="PROSITE" id="PS00107">
    <property type="entry name" value="PROTEIN_KINASE_ATP"/>
    <property type="match status" value="1"/>
</dbReference>
<sequence>MKKAREDDPKEWEGKRSVQVYDGYEGCRRKRKWSDESESGIADEQLGWRYLRGTRSFREETADDSLKTCFFLQLPSVLWGFTLLIGLVQSVSWDAEFGIDTTEITSKTTLEGVNMLRMLLYPPSSQLAFVPAAYHIPTAHFTLTLSDCSIQTLCTTVSEYEQYLLMSSPRDIQVPNSTSLLVRSWASNFTNVSVSVSNVTLVCSPAVDATFKTAVATVNTSLSFKTAMAALFNLNFSGTIYLNSNVNASYESGWPLDGVELSPGSGLTLTSTDGSANRVLDFQMSANVIQLTDAAANISNLTLVNLCSTIFYITPQISTATSFLLGALNVNWTGTKYLNMNNNQLIVPRQEMQSLVYWTAIYPSVFQRINNYAQLFQATFPDSPPAGYAPNADVLLLTSYKTFTASITNVALVASDAPPPQLANITIQPPTLCSPNSTQPAGLLPASVLNNNLLNPFYQLTAATNLSTLFPTLIQAALYIPQAYYFPPLIMQFNNISLSALPPGVASLTKDTVWTGPSVPAGSKAAGSPGTAILDFANMSSVVTLGCAAGSGLYMQRLTFKNLIELAVGDYSNSSLPLWGFNFNRSLPCLNMDSMTFILPLNSYGQMYALVKTGGPMNLTAGRASKPSWSALQASVLNNITQAVVASFSTNSILLSQYSGWGLHATNLLILPDGVYVDDDPANNAQLPSTSPPPETSSSSGGSGGSSWQVIVGVVVGVGGALLISAAVALVLWIRRGRSHEKGRNYNLEGTKVSSSSGAKSDIKINAVSMGEKSHVVKMGSSQPDTAGAPKDTGSKPSSGILQAMSYSTGEAPSGTWDPIKEVQQVQGAVQVQGDEDKLLLLDAIGQGAFGTVYRGKWKNLDVAVKTVLFSNKSGQKDAPDKRAVMEAAVCTSIVHPNVVATYHYDIKAVRAEQQQDAGSIVIEDDVQESDWKLYLVQELCQASMADALEAPFFHDKNSKRPIMDLILNAILDVAKGMEHIHNANIIHGDLKPENVLLKQDPRTGLLECKITDFGLCMTLEPDKSHVSGFSNGTPFYMAPEIGSMKKGTKASDVFSFGIVVIELYKGLPPWINTSKGFSPNKAFLHPPNESYDPLWDLAIKCINLDPRDRPTFKDIVTTVHEMLLIVRQTAAAAGSAAEVEAGQNEPASLHPHVSQLGKGDEVKAVSGVSLPDLTPEDVAALRRSRMGQTQLHGSVARSDDKDNAGKS</sequence>
<dbReference type="Proteomes" id="UP000232323">
    <property type="component" value="Unassembled WGS sequence"/>
</dbReference>
<feature type="transmembrane region" description="Helical" evidence="7">
    <location>
        <begin position="708"/>
        <end position="734"/>
    </location>
</feature>
<dbReference type="InterPro" id="IPR011009">
    <property type="entry name" value="Kinase-like_dom_sf"/>
</dbReference>
<dbReference type="EMBL" id="BEGY01000002">
    <property type="protein sequence ID" value="GAX73134.1"/>
    <property type="molecule type" value="Genomic_DNA"/>
</dbReference>
<dbReference type="InterPro" id="IPR051681">
    <property type="entry name" value="Ser/Thr_Kinases-Pseudokinases"/>
</dbReference>
<feature type="region of interest" description="Disordered" evidence="6">
    <location>
        <begin position="778"/>
        <end position="801"/>
    </location>
</feature>
<feature type="domain" description="Protein kinase" evidence="8">
    <location>
        <begin position="839"/>
        <end position="1124"/>
    </location>
</feature>
<keyword evidence="7" id="KW-0812">Transmembrane</keyword>
<protein>
    <recommendedName>
        <fullName evidence="8">Protein kinase domain-containing protein</fullName>
    </recommendedName>
</protein>
<dbReference type="InterPro" id="IPR000719">
    <property type="entry name" value="Prot_kinase_dom"/>
</dbReference>
<dbReference type="OrthoDB" id="533232at2759"/>
<evidence type="ECO:0000256" key="6">
    <source>
        <dbReference type="SAM" id="MobiDB-lite"/>
    </source>
</evidence>
<organism evidence="9 10">
    <name type="scientific">Chlamydomonas eustigma</name>
    <dbReference type="NCBI Taxonomy" id="1157962"/>
    <lineage>
        <taxon>Eukaryota</taxon>
        <taxon>Viridiplantae</taxon>
        <taxon>Chlorophyta</taxon>
        <taxon>core chlorophytes</taxon>
        <taxon>Chlorophyceae</taxon>
        <taxon>CS clade</taxon>
        <taxon>Chlamydomonadales</taxon>
        <taxon>Chlamydomonadaceae</taxon>
        <taxon>Chlamydomonas</taxon>
    </lineage>
</organism>
<keyword evidence="3" id="KW-0418">Kinase</keyword>
<name>A0A250WQK4_9CHLO</name>
<dbReference type="PROSITE" id="PS50011">
    <property type="entry name" value="PROTEIN_KINASE_DOM"/>
    <property type="match status" value="1"/>
</dbReference>
<feature type="region of interest" description="Disordered" evidence="6">
    <location>
        <begin position="1180"/>
        <end position="1208"/>
    </location>
</feature>
<dbReference type="PANTHER" id="PTHR44329:SF214">
    <property type="entry name" value="PROTEIN KINASE DOMAIN-CONTAINING PROTEIN"/>
    <property type="match status" value="1"/>
</dbReference>
<comment type="caution">
    <text evidence="9">The sequence shown here is derived from an EMBL/GenBank/DDBJ whole genome shotgun (WGS) entry which is preliminary data.</text>
</comment>
<proteinExistence type="predicted"/>
<dbReference type="InterPro" id="IPR008271">
    <property type="entry name" value="Ser/Thr_kinase_AS"/>
</dbReference>
<reference evidence="9 10" key="1">
    <citation type="submission" date="2017-08" db="EMBL/GenBank/DDBJ databases">
        <title>Acidophilic green algal genome provides insights into adaptation to an acidic environment.</title>
        <authorList>
            <person name="Hirooka S."/>
            <person name="Hirose Y."/>
            <person name="Kanesaki Y."/>
            <person name="Higuchi S."/>
            <person name="Fujiwara T."/>
            <person name="Onuma R."/>
            <person name="Era A."/>
            <person name="Ohbayashi R."/>
            <person name="Uzuka A."/>
            <person name="Nozaki H."/>
            <person name="Yoshikawa H."/>
            <person name="Miyagishima S.Y."/>
        </authorList>
    </citation>
    <scope>NUCLEOTIDE SEQUENCE [LARGE SCALE GENOMIC DNA]</scope>
    <source>
        <strain evidence="9 10">NIES-2499</strain>
    </source>
</reference>
<keyword evidence="2 5" id="KW-0547">Nucleotide-binding</keyword>
<keyword evidence="7" id="KW-1133">Transmembrane helix</keyword>
<dbReference type="InterPro" id="IPR017441">
    <property type="entry name" value="Protein_kinase_ATP_BS"/>
</dbReference>
<dbReference type="SMART" id="SM00220">
    <property type="entry name" value="S_TKc"/>
    <property type="match status" value="1"/>
</dbReference>
<feature type="compositionally biased region" description="Basic and acidic residues" evidence="6">
    <location>
        <begin position="1198"/>
        <end position="1208"/>
    </location>
</feature>
<evidence type="ECO:0000256" key="4">
    <source>
        <dbReference type="ARBA" id="ARBA00022840"/>
    </source>
</evidence>
<keyword evidence="4 5" id="KW-0067">ATP-binding</keyword>
<evidence type="ECO:0000259" key="8">
    <source>
        <dbReference type="PROSITE" id="PS50011"/>
    </source>
</evidence>
<keyword evidence="1" id="KW-0808">Transferase</keyword>
<feature type="region of interest" description="Disordered" evidence="6">
    <location>
        <begin position="681"/>
        <end position="704"/>
    </location>
</feature>
<dbReference type="AlphaFoldDB" id="A0A250WQK4"/>
<dbReference type="PANTHER" id="PTHR44329">
    <property type="entry name" value="SERINE/THREONINE-PROTEIN KINASE TNNI3K-RELATED"/>
    <property type="match status" value="1"/>
</dbReference>
<evidence type="ECO:0000256" key="5">
    <source>
        <dbReference type="PROSITE-ProRule" id="PRU10141"/>
    </source>
</evidence>